<proteinExistence type="predicted"/>
<protein>
    <submittedName>
        <fullName evidence="1">Uncharacterized protein</fullName>
    </submittedName>
</protein>
<dbReference type="EMBL" id="CACTIH010001936">
    <property type="protein sequence ID" value="CAA2969280.1"/>
    <property type="molecule type" value="Genomic_DNA"/>
</dbReference>
<sequence>MDKKGKGKMDPANDIEYPYFSSTPSFDLGIDSTPIIPNVVSMDETFKSKEVQQQVDVVITCVVKETVVEEQVGGSPHSAPTSGLLIKRALRPTWILRFPYVTDAGKQSKYSDGVIVFDKSQA</sequence>
<name>A0A8S0QTY8_OLEEU</name>
<accession>A0A8S0QTY8</accession>
<dbReference type="AlphaFoldDB" id="A0A8S0QTY8"/>
<comment type="caution">
    <text evidence="1">The sequence shown here is derived from an EMBL/GenBank/DDBJ whole genome shotgun (WGS) entry which is preliminary data.</text>
</comment>
<keyword evidence="2" id="KW-1185">Reference proteome</keyword>
<organism evidence="1 2">
    <name type="scientific">Olea europaea subsp. europaea</name>
    <dbReference type="NCBI Taxonomy" id="158383"/>
    <lineage>
        <taxon>Eukaryota</taxon>
        <taxon>Viridiplantae</taxon>
        <taxon>Streptophyta</taxon>
        <taxon>Embryophyta</taxon>
        <taxon>Tracheophyta</taxon>
        <taxon>Spermatophyta</taxon>
        <taxon>Magnoliopsida</taxon>
        <taxon>eudicotyledons</taxon>
        <taxon>Gunneridae</taxon>
        <taxon>Pentapetalae</taxon>
        <taxon>asterids</taxon>
        <taxon>lamiids</taxon>
        <taxon>Lamiales</taxon>
        <taxon>Oleaceae</taxon>
        <taxon>Oleeae</taxon>
        <taxon>Olea</taxon>
    </lineage>
</organism>
<dbReference type="Gramene" id="OE9A013798T1">
    <property type="protein sequence ID" value="OE9A013798C1"/>
    <property type="gene ID" value="OE9A013798"/>
</dbReference>
<dbReference type="OrthoDB" id="444540at2759"/>
<dbReference type="Proteomes" id="UP000594638">
    <property type="component" value="Unassembled WGS sequence"/>
</dbReference>
<evidence type="ECO:0000313" key="2">
    <source>
        <dbReference type="Proteomes" id="UP000594638"/>
    </source>
</evidence>
<gene>
    <name evidence="1" type="ORF">OLEA9_A013798</name>
</gene>
<reference evidence="1 2" key="1">
    <citation type="submission" date="2019-12" db="EMBL/GenBank/DDBJ databases">
        <authorList>
            <person name="Alioto T."/>
            <person name="Alioto T."/>
            <person name="Gomez Garrido J."/>
        </authorList>
    </citation>
    <scope>NUCLEOTIDE SEQUENCE [LARGE SCALE GENOMIC DNA]</scope>
</reference>
<evidence type="ECO:0000313" key="1">
    <source>
        <dbReference type="EMBL" id="CAA2969280.1"/>
    </source>
</evidence>